<evidence type="ECO:0000313" key="2">
    <source>
        <dbReference type="Proteomes" id="UP000298030"/>
    </source>
</evidence>
<protein>
    <submittedName>
        <fullName evidence="1">Uncharacterized protein</fullName>
    </submittedName>
</protein>
<accession>A0A4Y7THF5</accession>
<dbReference type="Gene3D" id="2.60.120.260">
    <property type="entry name" value="Galactose-binding domain-like"/>
    <property type="match status" value="1"/>
</dbReference>
<sequence>MTVTALSIILGHGRLPAAISGILEGEFGTTYLNTLQSTTASSASFSFTFDGDAARVMGTSSVQNAKTNPNPTWECYLDGVAQGKEADTSTVRKTTGPSASSSIFLPGRHTIRVDVESNGGPFLLEPNTNTSPRRRVDNRLMMNSLYRPRFNVRGNLERGGENGLVRPRARWFSDLLIHRISVYGMYMNQLSHSDSPASYQIDNEPPVSFT</sequence>
<gene>
    <name evidence="1" type="ORF">FA13DRAFT_151432</name>
</gene>
<keyword evidence="2" id="KW-1185">Reference proteome</keyword>
<dbReference type="OrthoDB" id="3052647at2759"/>
<name>A0A4Y7THF5_COPMI</name>
<dbReference type="Proteomes" id="UP000298030">
    <property type="component" value="Unassembled WGS sequence"/>
</dbReference>
<organism evidence="1 2">
    <name type="scientific">Coprinellus micaceus</name>
    <name type="common">Glistening ink-cap mushroom</name>
    <name type="synonym">Coprinus micaceus</name>
    <dbReference type="NCBI Taxonomy" id="71717"/>
    <lineage>
        <taxon>Eukaryota</taxon>
        <taxon>Fungi</taxon>
        <taxon>Dikarya</taxon>
        <taxon>Basidiomycota</taxon>
        <taxon>Agaricomycotina</taxon>
        <taxon>Agaricomycetes</taxon>
        <taxon>Agaricomycetidae</taxon>
        <taxon>Agaricales</taxon>
        <taxon>Agaricineae</taxon>
        <taxon>Psathyrellaceae</taxon>
        <taxon>Coprinellus</taxon>
    </lineage>
</organism>
<reference evidence="1 2" key="1">
    <citation type="journal article" date="2019" name="Nat. Ecol. Evol.">
        <title>Megaphylogeny resolves global patterns of mushroom evolution.</title>
        <authorList>
            <person name="Varga T."/>
            <person name="Krizsan K."/>
            <person name="Foldi C."/>
            <person name="Dima B."/>
            <person name="Sanchez-Garcia M."/>
            <person name="Sanchez-Ramirez S."/>
            <person name="Szollosi G.J."/>
            <person name="Szarkandi J.G."/>
            <person name="Papp V."/>
            <person name="Albert L."/>
            <person name="Andreopoulos W."/>
            <person name="Angelini C."/>
            <person name="Antonin V."/>
            <person name="Barry K.W."/>
            <person name="Bougher N.L."/>
            <person name="Buchanan P."/>
            <person name="Buyck B."/>
            <person name="Bense V."/>
            <person name="Catcheside P."/>
            <person name="Chovatia M."/>
            <person name="Cooper J."/>
            <person name="Damon W."/>
            <person name="Desjardin D."/>
            <person name="Finy P."/>
            <person name="Geml J."/>
            <person name="Haridas S."/>
            <person name="Hughes K."/>
            <person name="Justo A."/>
            <person name="Karasinski D."/>
            <person name="Kautmanova I."/>
            <person name="Kiss B."/>
            <person name="Kocsube S."/>
            <person name="Kotiranta H."/>
            <person name="LaButti K.M."/>
            <person name="Lechner B.E."/>
            <person name="Liimatainen K."/>
            <person name="Lipzen A."/>
            <person name="Lukacs Z."/>
            <person name="Mihaltcheva S."/>
            <person name="Morgado L.N."/>
            <person name="Niskanen T."/>
            <person name="Noordeloos M.E."/>
            <person name="Ohm R.A."/>
            <person name="Ortiz-Santana B."/>
            <person name="Ovrebo C."/>
            <person name="Racz N."/>
            <person name="Riley R."/>
            <person name="Savchenko A."/>
            <person name="Shiryaev A."/>
            <person name="Soop K."/>
            <person name="Spirin V."/>
            <person name="Szebenyi C."/>
            <person name="Tomsovsky M."/>
            <person name="Tulloss R.E."/>
            <person name="Uehling J."/>
            <person name="Grigoriev I.V."/>
            <person name="Vagvolgyi C."/>
            <person name="Papp T."/>
            <person name="Martin F.M."/>
            <person name="Miettinen O."/>
            <person name="Hibbett D.S."/>
            <person name="Nagy L.G."/>
        </authorList>
    </citation>
    <scope>NUCLEOTIDE SEQUENCE [LARGE SCALE GENOMIC DNA]</scope>
    <source>
        <strain evidence="1 2">FP101781</strain>
    </source>
</reference>
<dbReference type="AlphaFoldDB" id="A0A4Y7THF5"/>
<comment type="caution">
    <text evidence="1">The sequence shown here is derived from an EMBL/GenBank/DDBJ whole genome shotgun (WGS) entry which is preliminary data.</text>
</comment>
<dbReference type="EMBL" id="QPFP01000012">
    <property type="protein sequence ID" value="TEB33394.1"/>
    <property type="molecule type" value="Genomic_DNA"/>
</dbReference>
<evidence type="ECO:0000313" key="1">
    <source>
        <dbReference type="EMBL" id="TEB33394.1"/>
    </source>
</evidence>
<proteinExistence type="predicted"/>